<evidence type="ECO:0000259" key="3">
    <source>
        <dbReference type="PROSITE" id="PS50181"/>
    </source>
</evidence>
<dbReference type="Gene3D" id="1.20.1280.50">
    <property type="match status" value="1"/>
</dbReference>
<evidence type="ECO:0000313" key="5">
    <source>
        <dbReference type="Proteomes" id="UP001371456"/>
    </source>
</evidence>
<sequence length="614" mass="68059">MATSSSCSSPYTNGSSPITTIAQDHLFSILLLLPLDSIFRFALTCKKFRSLTYSDSLWESLCRRDWGNSTIDALRSFAVDGKQQQFPWKKLYQQIYQLDSVYCRRLLTHPQGGEELLLPRPRASHSLNFVSGCLVLFGGGCEGGRHLDDTWVAYVGNDFKRILEWSKIESGVPSGRFGHSCVVIGDCLVLFGGINDHGARQNDTWIGQVAVHDAFGITLSWRLLDVGSIAPPPRGAHAACSMDKRRMLIHGGIGLSGLRLGDTWVLELSENLHLGVWQEIATHPSPPSRSGHTLTPVGGNQTILFGGRGLGYEVLNDVWLFDTSDGHWRWVQLLFDLQNIPQGLTLPRVGHSANLIIGGRLLIYGGEDSYRHRKNDFWVLDISSVKSITQSGSPPSPERSMTKLWRQLKSKGDNPCGRSFHRACVDPSGCNLYIFGGMVDGLLNPVESSGLSAEKEPNNPSRRQLPKDISDAEKSKKENPRVPHDSPILCHVEAQEHPRMCWRWTRRRRAADSRTTPYEEFESLIKQGKAYFSPPTLDFRDSQEAQARAEGGAAPGEKVKEAVLKSLDKSKAALEESAKSAAKLAGEAVQKTTNKMKRTFSFGDRDPGHQADEL</sequence>
<feature type="compositionally biased region" description="Basic and acidic residues" evidence="2">
    <location>
        <begin position="603"/>
        <end position="614"/>
    </location>
</feature>
<dbReference type="AlphaFoldDB" id="A0AAN8TF25"/>
<dbReference type="SUPFAM" id="SSF117281">
    <property type="entry name" value="Kelch motif"/>
    <property type="match status" value="2"/>
</dbReference>
<keyword evidence="5" id="KW-1185">Reference proteome</keyword>
<dbReference type="Pfam" id="PF24681">
    <property type="entry name" value="Kelch_KLHDC2_KLHL20_DRC7"/>
    <property type="match status" value="1"/>
</dbReference>
<dbReference type="PROSITE" id="PS50181">
    <property type="entry name" value="FBOX"/>
    <property type="match status" value="1"/>
</dbReference>
<dbReference type="PANTHER" id="PTHR46175:SF4">
    <property type="entry name" value="BACTERIOOPSIN TRANSCRIPTIONAL ACTIVATOR"/>
    <property type="match status" value="1"/>
</dbReference>
<dbReference type="InterPro" id="IPR015915">
    <property type="entry name" value="Kelch-typ_b-propeller"/>
</dbReference>
<dbReference type="FunFam" id="2.120.10.80:FF:000233">
    <property type="entry name" value="Uncharacterized protein"/>
    <property type="match status" value="1"/>
</dbReference>
<dbReference type="Gene3D" id="2.120.10.80">
    <property type="entry name" value="Kelch-type beta propeller"/>
    <property type="match status" value="2"/>
</dbReference>
<evidence type="ECO:0000313" key="4">
    <source>
        <dbReference type="EMBL" id="KAK6787353.1"/>
    </source>
</evidence>
<protein>
    <recommendedName>
        <fullName evidence="3">F-box domain-containing protein</fullName>
    </recommendedName>
</protein>
<name>A0AAN8TF25_SOLBU</name>
<reference evidence="4 5" key="1">
    <citation type="submission" date="2024-02" db="EMBL/GenBank/DDBJ databases">
        <title>de novo genome assembly of Solanum bulbocastanum strain 11H21.</title>
        <authorList>
            <person name="Hosaka A.J."/>
        </authorList>
    </citation>
    <scope>NUCLEOTIDE SEQUENCE [LARGE SCALE GENOMIC DNA]</scope>
    <source>
        <tissue evidence="4">Young leaves</tissue>
    </source>
</reference>
<proteinExistence type="predicted"/>
<dbReference type="InterPro" id="IPR036047">
    <property type="entry name" value="F-box-like_dom_sf"/>
</dbReference>
<organism evidence="4 5">
    <name type="scientific">Solanum bulbocastanum</name>
    <name type="common">Wild potato</name>
    <dbReference type="NCBI Taxonomy" id="147425"/>
    <lineage>
        <taxon>Eukaryota</taxon>
        <taxon>Viridiplantae</taxon>
        <taxon>Streptophyta</taxon>
        <taxon>Embryophyta</taxon>
        <taxon>Tracheophyta</taxon>
        <taxon>Spermatophyta</taxon>
        <taxon>Magnoliopsida</taxon>
        <taxon>eudicotyledons</taxon>
        <taxon>Gunneridae</taxon>
        <taxon>Pentapetalae</taxon>
        <taxon>asterids</taxon>
        <taxon>lamiids</taxon>
        <taxon>Solanales</taxon>
        <taxon>Solanaceae</taxon>
        <taxon>Solanoideae</taxon>
        <taxon>Solaneae</taxon>
        <taxon>Solanum</taxon>
    </lineage>
</organism>
<feature type="domain" description="F-box" evidence="3">
    <location>
        <begin position="15"/>
        <end position="61"/>
    </location>
</feature>
<dbReference type="Pfam" id="PF12937">
    <property type="entry name" value="F-box-like"/>
    <property type="match status" value="1"/>
</dbReference>
<keyword evidence="1" id="KW-0880">Kelch repeat</keyword>
<dbReference type="SUPFAM" id="SSF81383">
    <property type="entry name" value="F-box domain"/>
    <property type="match status" value="1"/>
</dbReference>
<comment type="caution">
    <text evidence="4">The sequence shown here is derived from an EMBL/GenBank/DDBJ whole genome shotgun (WGS) entry which is preliminary data.</text>
</comment>
<dbReference type="InterPro" id="IPR001810">
    <property type="entry name" value="F-box_dom"/>
</dbReference>
<evidence type="ECO:0000256" key="1">
    <source>
        <dbReference type="ARBA" id="ARBA00022441"/>
    </source>
</evidence>
<gene>
    <name evidence="4" type="ORF">RDI58_015878</name>
</gene>
<feature type="region of interest" description="Disordered" evidence="2">
    <location>
        <begin position="583"/>
        <end position="614"/>
    </location>
</feature>
<dbReference type="PANTHER" id="PTHR46175">
    <property type="entry name" value="BACTERIOOPSIN TRANSCRIPTIONAL ACTIVATOR"/>
    <property type="match status" value="1"/>
</dbReference>
<dbReference type="Proteomes" id="UP001371456">
    <property type="component" value="Unassembled WGS sequence"/>
</dbReference>
<dbReference type="EMBL" id="JBANQN010000006">
    <property type="protein sequence ID" value="KAK6787353.1"/>
    <property type="molecule type" value="Genomic_DNA"/>
</dbReference>
<evidence type="ECO:0000256" key="2">
    <source>
        <dbReference type="SAM" id="MobiDB-lite"/>
    </source>
</evidence>
<accession>A0AAN8TF25</accession>